<comment type="caution">
    <text evidence="1">The sequence shown here is derived from an EMBL/GenBank/DDBJ whole genome shotgun (WGS) entry which is preliminary data.</text>
</comment>
<evidence type="ECO:0000313" key="1">
    <source>
        <dbReference type="EMBL" id="MZR22763.1"/>
    </source>
</evidence>
<dbReference type="AlphaFoldDB" id="A0A845MFD4"/>
<evidence type="ECO:0000313" key="2">
    <source>
        <dbReference type="Proteomes" id="UP000445696"/>
    </source>
</evidence>
<proteinExistence type="predicted"/>
<keyword evidence="2" id="KW-1185">Reference proteome</keyword>
<sequence length="67" mass="7946">MLHFLRRLKRITNAALKPIGKLLKKRGYTPSKIVTDKLKSNHKAFRLPGRSKHRWLIKRWAEILDCP</sequence>
<accession>A0A845MFD4</accession>
<name>A0A845MFD4_9PROT</name>
<organism evidence="1 2">
    <name type="scientific">Sneathiella chungangensis</name>
    <dbReference type="NCBI Taxonomy" id="1418234"/>
    <lineage>
        <taxon>Bacteria</taxon>
        <taxon>Pseudomonadati</taxon>
        <taxon>Pseudomonadota</taxon>
        <taxon>Alphaproteobacteria</taxon>
        <taxon>Sneathiellales</taxon>
        <taxon>Sneathiellaceae</taxon>
        <taxon>Sneathiella</taxon>
    </lineage>
</organism>
<dbReference type="EMBL" id="WTVA01000004">
    <property type="protein sequence ID" value="MZR22763.1"/>
    <property type="molecule type" value="Genomic_DNA"/>
</dbReference>
<reference evidence="1 2" key="1">
    <citation type="journal article" date="2014" name="Int. J. Syst. Evol. Microbiol.">
        <title>Sneathiella chungangensis sp. nov., isolated from a marine sand, and emended description of the genus Sneathiella.</title>
        <authorList>
            <person name="Siamphan C."/>
            <person name="Kim H."/>
            <person name="Lee J.S."/>
            <person name="Kim W."/>
        </authorList>
    </citation>
    <scope>NUCLEOTIDE SEQUENCE [LARGE SCALE GENOMIC DNA]</scope>
    <source>
        <strain evidence="1 2">KCTC 32476</strain>
    </source>
</reference>
<protein>
    <submittedName>
        <fullName evidence="1">Uncharacterized protein</fullName>
    </submittedName>
</protein>
<gene>
    <name evidence="1" type="ORF">GQF03_10515</name>
</gene>
<dbReference type="Proteomes" id="UP000445696">
    <property type="component" value="Unassembled WGS sequence"/>
</dbReference>